<sequence length="546" mass="60660">MSSNTKKSIIAGALVSSAGIFFSKLIGLLYSIPFNDILGSSVNVLYYGMTQTWYMYLLSVCQAGFPFAIASLVARYVSKGDYETSLYVKKISSRLMISLGFVMMLLLIIFSTPIAEMMISSEGEGNVADFRWALVASSFALFFVPILSSLRGYYQGLKEMEIYSFSQVLEQLANATFVLVASSVAVYLFCKDHLWAVYFGVFSTSVAAITALIHLKLYDRKRMVQIRELAKKQEMKSSVSAKIIIKELLIVSIPFMLVALMGYSDSIINTFFLSKGLEAHKYSAHEVTVIASVITYSLVKLSSIPMVLGPGFSSAIIPHISSAMAENNTKTVKKNICECIDLVLYIAIPVAFCLFVFAEPLIVTLYPTKVAADIPLAADIVRWFSFVALLNTILPVINSILIATNMRRTSVRNIFIQTIIKFSLSFLSLKYFGYPGLAVSSMIALGTNVVLSIYEMTKVLHINWKYTFHKLIVIVAGCFVIWGVAQVMFMLGFDSEYEAGRMMALIQLLVAGGVSALAYFVFTYIFQLPQVLLKLDFNKILAKIKR</sequence>
<keyword evidence="5 6" id="KW-0472">Membrane</keyword>
<dbReference type="InterPro" id="IPR050833">
    <property type="entry name" value="Poly_Biosynth_Transport"/>
</dbReference>
<dbReference type="InterPro" id="IPR002797">
    <property type="entry name" value="Polysacc_synth"/>
</dbReference>
<dbReference type="KEGG" id="aarg:Aargi30884_06390"/>
<dbReference type="AlphaFoldDB" id="A0A6N4TF29"/>
<feature type="transmembrane region" description="Helical" evidence="6">
    <location>
        <begin position="471"/>
        <end position="493"/>
    </location>
</feature>
<dbReference type="PANTHER" id="PTHR30250:SF21">
    <property type="entry name" value="LIPID II FLIPPASE MURJ"/>
    <property type="match status" value="1"/>
</dbReference>
<evidence type="ECO:0000256" key="3">
    <source>
        <dbReference type="ARBA" id="ARBA00022692"/>
    </source>
</evidence>
<protein>
    <submittedName>
        <fullName evidence="7">Putative cell division protein YtgP</fullName>
    </submittedName>
</protein>
<feature type="transmembrane region" description="Helical" evidence="6">
    <location>
        <begin position="239"/>
        <end position="262"/>
    </location>
</feature>
<keyword evidence="8" id="KW-1185">Reference proteome</keyword>
<feature type="transmembrane region" description="Helical" evidence="6">
    <location>
        <begin position="383"/>
        <end position="403"/>
    </location>
</feature>
<dbReference type="Proteomes" id="UP000464754">
    <property type="component" value="Chromosome"/>
</dbReference>
<reference evidence="8" key="1">
    <citation type="submission" date="2019-05" db="EMBL/GenBank/DDBJ databases">
        <title>Complete genome sequencing of Absiella argi strain JCM 30884.</title>
        <authorList>
            <person name="Sakamoto M."/>
            <person name="Murakami T."/>
            <person name="Mori H."/>
        </authorList>
    </citation>
    <scope>NUCLEOTIDE SEQUENCE [LARGE SCALE GENOMIC DNA]</scope>
    <source>
        <strain evidence="8">JCM 30884</strain>
    </source>
</reference>
<feature type="transmembrane region" description="Helical" evidence="6">
    <location>
        <begin position="195"/>
        <end position="218"/>
    </location>
</feature>
<feature type="transmembrane region" description="Helical" evidence="6">
    <location>
        <begin position="130"/>
        <end position="150"/>
    </location>
</feature>
<evidence type="ECO:0000256" key="4">
    <source>
        <dbReference type="ARBA" id="ARBA00022989"/>
    </source>
</evidence>
<dbReference type="GO" id="GO:0005886">
    <property type="term" value="C:plasma membrane"/>
    <property type="evidence" value="ECO:0007669"/>
    <property type="project" value="UniProtKB-SubCell"/>
</dbReference>
<name>A0A6N4TF29_9FIRM</name>
<evidence type="ECO:0000313" key="7">
    <source>
        <dbReference type="EMBL" id="BBK21736.1"/>
    </source>
</evidence>
<keyword evidence="3 6" id="KW-0812">Transmembrane</keyword>
<keyword evidence="7" id="KW-0131">Cell cycle</keyword>
<feature type="transmembrane region" description="Helical" evidence="6">
    <location>
        <begin position="53"/>
        <end position="74"/>
    </location>
</feature>
<evidence type="ECO:0000256" key="5">
    <source>
        <dbReference type="ARBA" id="ARBA00023136"/>
    </source>
</evidence>
<dbReference type="PANTHER" id="PTHR30250">
    <property type="entry name" value="PST FAMILY PREDICTED COLANIC ACID TRANSPORTER"/>
    <property type="match status" value="1"/>
</dbReference>
<proteinExistence type="predicted"/>
<evidence type="ECO:0000256" key="2">
    <source>
        <dbReference type="ARBA" id="ARBA00022475"/>
    </source>
</evidence>
<keyword evidence="2" id="KW-1003">Cell membrane</keyword>
<gene>
    <name evidence="7" type="primary">ytgP</name>
    <name evidence="7" type="ORF">Aargi30884_06390</name>
</gene>
<dbReference type="GO" id="GO:0051301">
    <property type="term" value="P:cell division"/>
    <property type="evidence" value="ECO:0007669"/>
    <property type="project" value="UniProtKB-KW"/>
</dbReference>
<evidence type="ECO:0000313" key="8">
    <source>
        <dbReference type="Proteomes" id="UP000464754"/>
    </source>
</evidence>
<keyword evidence="7" id="KW-0132">Cell division</keyword>
<accession>A0A6N4TF29</accession>
<feature type="transmembrane region" description="Helical" evidence="6">
    <location>
        <begin position="95"/>
        <end position="115"/>
    </location>
</feature>
<feature type="transmembrane region" description="Helical" evidence="6">
    <location>
        <begin position="505"/>
        <end position="526"/>
    </location>
</feature>
<comment type="subcellular location">
    <subcellularLocation>
        <location evidence="1">Cell membrane</location>
        <topology evidence="1">Multi-pass membrane protein</topology>
    </subcellularLocation>
</comment>
<organism evidence="7 8">
    <name type="scientific">Amedibacterium intestinale</name>
    <dbReference type="NCBI Taxonomy" id="2583452"/>
    <lineage>
        <taxon>Bacteria</taxon>
        <taxon>Bacillati</taxon>
        <taxon>Bacillota</taxon>
        <taxon>Erysipelotrichia</taxon>
        <taxon>Erysipelotrichales</taxon>
        <taxon>Erysipelotrichaceae</taxon>
        <taxon>Amedibacterium</taxon>
    </lineage>
</organism>
<feature type="transmembrane region" description="Helical" evidence="6">
    <location>
        <begin position="431"/>
        <end position="451"/>
    </location>
</feature>
<dbReference type="Pfam" id="PF01943">
    <property type="entry name" value="Polysacc_synt"/>
    <property type="match status" value="1"/>
</dbReference>
<evidence type="ECO:0000256" key="1">
    <source>
        <dbReference type="ARBA" id="ARBA00004651"/>
    </source>
</evidence>
<feature type="transmembrane region" description="Helical" evidence="6">
    <location>
        <begin position="9"/>
        <end position="33"/>
    </location>
</feature>
<dbReference type="EMBL" id="AP019695">
    <property type="protein sequence ID" value="BBK21736.1"/>
    <property type="molecule type" value="Genomic_DNA"/>
</dbReference>
<evidence type="ECO:0000256" key="6">
    <source>
        <dbReference type="SAM" id="Phobius"/>
    </source>
</evidence>
<feature type="transmembrane region" description="Helical" evidence="6">
    <location>
        <begin position="342"/>
        <end position="363"/>
    </location>
</feature>
<feature type="transmembrane region" description="Helical" evidence="6">
    <location>
        <begin position="171"/>
        <end position="189"/>
    </location>
</feature>
<keyword evidence="4 6" id="KW-1133">Transmembrane helix</keyword>
<dbReference type="RefSeq" id="WP_163051513.1">
    <property type="nucleotide sequence ID" value="NZ_AP019695.1"/>
</dbReference>